<dbReference type="InterPro" id="IPR025510">
    <property type="entry name" value="DUF4397"/>
</dbReference>
<keyword evidence="3" id="KW-1185">Reference proteome</keyword>
<sequence length="249" mass="27555">MKKQLLLFIFTVFTIFGCAVPKEPASLRIGQFLVSEKAVEITFQHQGNKAVSKIMTYGDLTEYMTLTPGKYTVTVKINETVILEKKLGFGSKGTYTLFVCGIPSEKGKTNQTTLNNKLHNIVAGEEGITTNGNLPQLRVLNDTFESKDTEAKIRWIHAVPGLQPLSATLWNKKTNTKTSLATLSYPLASKSKGVSSGAYSLTWKLKGKQLTTVSKNVVCKPKHLYTFFVIGKRNDFVNELQVVQGVSEK</sequence>
<gene>
    <name evidence="2" type="ORF">DDV96_07105</name>
</gene>
<protein>
    <recommendedName>
        <fullName evidence="1">DUF4397 domain-containing protein</fullName>
    </recommendedName>
</protein>
<name>A0A2U0I236_9FLAO</name>
<dbReference type="RefSeq" id="WP_116694064.1">
    <property type="nucleotide sequence ID" value="NZ_QEHR01000004.1"/>
</dbReference>
<reference evidence="2 3" key="1">
    <citation type="submission" date="2018-04" db="EMBL/GenBank/DDBJ databases">
        <title>Marixanthomonas spongiae HN-E44 sp. nov., isolated from a marine sponge.</title>
        <authorList>
            <person name="Luo L."/>
            <person name="Zhuang L."/>
        </authorList>
    </citation>
    <scope>NUCLEOTIDE SEQUENCE [LARGE SCALE GENOMIC DNA]</scope>
    <source>
        <strain evidence="2 3">HN-E44</strain>
    </source>
</reference>
<evidence type="ECO:0000313" key="3">
    <source>
        <dbReference type="Proteomes" id="UP000245962"/>
    </source>
</evidence>
<feature type="domain" description="DUF4397" evidence="1">
    <location>
        <begin position="34"/>
        <end position="125"/>
    </location>
</feature>
<dbReference type="PROSITE" id="PS51257">
    <property type="entry name" value="PROKAR_LIPOPROTEIN"/>
    <property type="match status" value="1"/>
</dbReference>
<dbReference type="OrthoDB" id="1447417at2"/>
<dbReference type="Pfam" id="PF14344">
    <property type="entry name" value="DUF4397"/>
    <property type="match status" value="1"/>
</dbReference>
<dbReference type="Proteomes" id="UP000245962">
    <property type="component" value="Unassembled WGS sequence"/>
</dbReference>
<dbReference type="AlphaFoldDB" id="A0A2U0I236"/>
<dbReference type="EMBL" id="QEHR01000004">
    <property type="protein sequence ID" value="PVW15169.1"/>
    <property type="molecule type" value="Genomic_DNA"/>
</dbReference>
<evidence type="ECO:0000259" key="1">
    <source>
        <dbReference type="Pfam" id="PF14344"/>
    </source>
</evidence>
<accession>A0A2U0I236</accession>
<proteinExistence type="predicted"/>
<comment type="caution">
    <text evidence="2">The sequence shown here is derived from an EMBL/GenBank/DDBJ whole genome shotgun (WGS) entry which is preliminary data.</text>
</comment>
<organism evidence="2 3">
    <name type="scientific">Marixanthomonas spongiae</name>
    <dbReference type="NCBI Taxonomy" id="2174845"/>
    <lineage>
        <taxon>Bacteria</taxon>
        <taxon>Pseudomonadati</taxon>
        <taxon>Bacteroidota</taxon>
        <taxon>Flavobacteriia</taxon>
        <taxon>Flavobacteriales</taxon>
        <taxon>Flavobacteriaceae</taxon>
        <taxon>Marixanthomonas</taxon>
    </lineage>
</organism>
<evidence type="ECO:0000313" key="2">
    <source>
        <dbReference type="EMBL" id="PVW15169.1"/>
    </source>
</evidence>